<dbReference type="Proteomes" id="UP000239425">
    <property type="component" value="Unassembled WGS sequence"/>
</dbReference>
<organism evidence="1 2">
    <name type="scientific">Holospora curviuscula</name>
    <dbReference type="NCBI Taxonomy" id="1082868"/>
    <lineage>
        <taxon>Bacteria</taxon>
        <taxon>Pseudomonadati</taxon>
        <taxon>Pseudomonadota</taxon>
        <taxon>Alphaproteobacteria</taxon>
        <taxon>Holosporales</taxon>
        <taxon>Holosporaceae</taxon>
        <taxon>Holospora</taxon>
    </lineage>
</organism>
<evidence type="ECO:0000313" key="2">
    <source>
        <dbReference type="Proteomes" id="UP000239425"/>
    </source>
</evidence>
<keyword evidence="2" id="KW-1185">Reference proteome</keyword>
<dbReference type="EMBL" id="PHHC01000110">
    <property type="protein sequence ID" value="PPE03335.1"/>
    <property type="molecule type" value="Genomic_DNA"/>
</dbReference>
<accession>A0A2S5R877</accession>
<dbReference type="AlphaFoldDB" id="A0A2S5R877"/>
<proteinExistence type="predicted"/>
<comment type="caution">
    <text evidence="1">The sequence shown here is derived from an EMBL/GenBank/DDBJ whole genome shotgun (WGS) entry which is preliminary data.</text>
</comment>
<protein>
    <submittedName>
        <fullName evidence="1">Uncharacterized protein</fullName>
    </submittedName>
</protein>
<reference evidence="1 2" key="1">
    <citation type="submission" date="2017-11" db="EMBL/GenBank/DDBJ databases">
        <title>Comparative genomic analysis of Holospora spp., intranuclear symbionts of paramecia.</title>
        <authorList>
            <person name="Garushyants S.K."/>
            <person name="Beliavskaya A."/>
            <person name="Malko D.B."/>
            <person name="Logacheva M.D."/>
            <person name="Rautian M.S."/>
            <person name="Gelfand M.S."/>
        </authorList>
    </citation>
    <scope>NUCLEOTIDE SEQUENCE [LARGE SCALE GENOMIC DNA]</scope>
    <source>
        <strain evidence="2">02AZ16</strain>
    </source>
</reference>
<evidence type="ECO:0000313" key="1">
    <source>
        <dbReference type="EMBL" id="PPE03335.1"/>
    </source>
</evidence>
<name>A0A2S5R877_9PROT</name>
<gene>
    <name evidence="1" type="ORF">HCUR_01217</name>
</gene>
<sequence length="237" mass="27495">MRKLHTILFTIFVFISNNGFSAKKNLIKSEKNLPTTEKKIKKPSMFRTHTKQVMDNLVQWIRGMIVPDTAIMLGNGTVSYKFASRWLGTKKRPFWYPYGIDLDRLIFACGVSFGDVLGEPCNIFLQLNAQDQTKVLSQAWKEVSEEISTVTDNNLRQGAISMKIPIFDLFKYLTTQKNHSITHLVRKLHNVEKANTQQKQMEETFQKMSLNQDAYTKEAAIHHKKNTLEDQFQRLHL</sequence>